<gene>
    <name evidence="2" type="ORF">M8523_00555</name>
</gene>
<accession>A0AA41YQ50</accession>
<comment type="caution">
    <text evidence="2">The sequence shown here is derived from an EMBL/GenBank/DDBJ whole genome shotgun (WGS) entry which is preliminary data.</text>
</comment>
<feature type="chain" id="PRO_5041453889" description="DUF5666 domain-containing protein" evidence="1">
    <location>
        <begin position="26"/>
        <end position="203"/>
    </location>
</feature>
<dbReference type="RefSeq" id="WP_282582871.1">
    <property type="nucleotide sequence ID" value="NZ_JAMOIM010000001.1"/>
</dbReference>
<evidence type="ECO:0008006" key="4">
    <source>
        <dbReference type="Google" id="ProtNLM"/>
    </source>
</evidence>
<name>A0AA41YQ50_9HYPH</name>
<keyword evidence="3" id="KW-1185">Reference proteome</keyword>
<reference evidence="2" key="1">
    <citation type="submission" date="2022-05" db="EMBL/GenBank/DDBJ databases">
        <authorList>
            <person name="Pankratov T."/>
        </authorList>
    </citation>
    <scope>NUCLEOTIDE SEQUENCE</scope>
    <source>
        <strain evidence="2">BP6-180914</strain>
    </source>
</reference>
<keyword evidence="1" id="KW-0732">Signal</keyword>
<feature type="signal peptide" evidence="1">
    <location>
        <begin position="1"/>
        <end position="25"/>
    </location>
</feature>
<protein>
    <recommendedName>
        <fullName evidence="4">DUF5666 domain-containing protein</fullName>
    </recommendedName>
</protein>
<evidence type="ECO:0000313" key="3">
    <source>
        <dbReference type="Proteomes" id="UP001165667"/>
    </source>
</evidence>
<proteinExistence type="predicted"/>
<evidence type="ECO:0000256" key="1">
    <source>
        <dbReference type="SAM" id="SignalP"/>
    </source>
</evidence>
<sequence>MRTSTFRLGAAFLCVGALTTAPAMAADMAHIRGTVSAVQGSHVTIKTVDGKDIGLTLGADWKIGGVVAASMADIKPGTFIGTANVAGPDGNKALEVVVFPEAMRGTGEGDYGWDLKPKSAMTNANVTSKVDGVDGSSVMLSYKGGEKKVTISPSTPIVTIVPATEDDVKTGAKVFVAGSETPDGTMLSGGRLVVGKNGVTPPM</sequence>
<evidence type="ECO:0000313" key="2">
    <source>
        <dbReference type="EMBL" id="MCW6506509.1"/>
    </source>
</evidence>
<organism evidence="2 3">
    <name type="scientific">Lichenifustis flavocetrariae</name>
    <dbReference type="NCBI Taxonomy" id="2949735"/>
    <lineage>
        <taxon>Bacteria</taxon>
        <taxon>Pseudomonadati</taxon>
        <taxon>Pseudomonadota</taxon>
        <taxon>Alphaproteobacteria</taxon>
        <taxon>Hyphomicrobiales</taxon>
        <taxon>Lichenihabitantaceae</taxon>
        <taxon>Lichenifustis</taxon>
    </lineage>
</organism>
<dbReference type="AlphaFoldDB" id="A0AA41YQ50"/>
<dbReference type="Proteomes" id="UP001165667">
    <property type="component" value="Unassembled WGS sequence"/>
</dbReference>
<dbReference type="EMBL" id="JAMOIM010000001">
    <property type="protein sequence ID" value="MCW6506509.1"/>
    <property type="molecule type" value="Genomic_DNA"/>
</dbReference>